<comment type="caution">
    <text evidence="16">The sequence shown here is derived from an EMBL/GenBank/DDBJ whole genome shotgun (WGS) entry which is preliminary data.</text>
</comment>
<keyword evidence="8" id="KW-0106">Calcium</keyword>
<evidence type="ECO:0000256" key="1">
    <source>
        <dbReference type="ARBA" id="ARBA00001913"/>
    </source>
</evidence>
<dbReference type="GO" id="GO:0016298">
    <property type="term" value="F:lipase activity"/>
    <property type="evidence" value="ECO:0007669"/>
    <property type="project" value="TreeGrafter"/>
</dbReference>
<reference evidence="16" key="1">
    <citation type="submission" date="2023-01" db="EMBL/GenBank/DDBJ databases">
        <title>Metagenome sequencing of chrysophaentin producing Chrysophaeum taylorii.</title>
        <authorList>
            <person name="Davison J."/>
            <person name="Bewley C."/>
        </authorList>
    </citation>
    <scope>NUCLEOTIDE SEQUENCE</scope>
    <source>
        <strain evidence="16">NIES-1699</strain>
    </source>
</reference>
<comment type="subcellular location">
    <subcellularLocation>
        <location evidence="2">Cell membrane</location>
        <topology evidence="2">Multi-pass membrane protein</topology>
    </subcellularLocation>
</comment>
<keyword evidence="11" id="KW-0443">Lipid metabolism</keyword>
<evidence type="ECO:0000313" key="17">
    <source>
        <dbReference type="Proteomes" id="UP001230188"/>
    </source>
</evidence>
<dbReference type="InterPro" id="IPR002921">
    <property type="entry name" value="Fungal_lipase-type"/>
</dbReference>
<dbReference type="AlphaFoldDB" id="A0AAD7UJ65"/>
<evidence type="ECO:0000259" key="15">
    <source>
        <dbReference type="Pfam" id="PF01764"/>
    </source>
</evidence>
<organism evidence="16 17">
    <name type="scientific">Chrysophaeum taylorii</name>
    <dbReference type="NCBI Taxonomy" id="2483200"/>
    <lineage>
        <taxon>Eukaryota</taxon>
        <taxon>Sar</taxon>
        <taxon>Stramenopiles</taxon>
        <taxon>Ochrophyta</taxon>
        <taxon>Pelagophyceae</taxon>
        <taxon>Pelagomonadales</taxon>
        <taxon>Pelagomonadaceae</taxon>
        <taxon>Chrysophaeum</taxon>
    </lineage>
</organism>
<comment type="cofactor">
    <cofactor evidence="1">
        <name>Ca(2+)</name>
        <dbReference type="ChEBI" id="CHEBI:29108"/>
    </cofactor>
</comment>
<dbReference type="InterPro" id="IPR029058">
    <property type="entry name" value="AB_hydrolase_fold"/>
</dbReference>
<evidence type="ECO:0000256" key="13">
    <source>
        <dbReference type="ARBA" id="ARBA00024531"/>
    </source>
</evidence>
<evidence type="ECO:0000256" key="6">
    <source>
        <dbReference type="ARBA" id="ARBA00022723"/>
    </source>
</evidence>
<comment type="catalytic activity">
    <reaction evidence="13">
        <text>a 1,2-diacyl-sn-glycerol + H2O = a 2-acylglycerol + a fatty acid + H(+)</text>
        <dbReference type="Rhea" id="RHEA:33275"/>
        <dbReference type="ChEBI" id="CHEBI:15377"/>
        <dbReference type="ChEBI" id="CHEBI:15378"/>
        <dbReference type="ChEBI" id="CHEBI:17389"/>
        <dbReference type="ChEBI" id="CHEBI:17815"/>
        <dbReference type="ChEBI" id="CHEBI:28868"/>
        <dbReference type="EC" id="3.1.1.116"/>
    </reaction>
    <physiologicalReaction direction="left-to-right" evidence="13">
        <dbReference type="Rhea" id="RHEA:33276"/>
    </physiologicalReaction>
</comment>
<dbReference type="Pfam" id="PF01764">
    <property type="entry name" value="Lipase_3"/>
    <property type="match status" value="1"/>
</dbReference>
<evidence type="ECO:0000256" key="12">
    <source>
        <dbReference type="ARBA" id="ARBA00023136"/>
    </source>
</evidence>
<keyword evidence="7" id="KW-0378">Hydrolase</keyword>
<evidence type="ECO:0000256" key="7">
    <source>
        <dbReference type="ARBA" id="ARBA00022801"/>
    </source>
</evidence>
<dbReference type="EMBL" id="JAQMWT010000157">
    <property type="protein sequence ID" value="KAJ8608900.1"/>
    <property type="molecule type" value="Genomic_DNA"/>
</dbReference>
<proteinExistence type="predicted"/>
<keyword evidence="17" id="KW-1185">Reference proteome</keyword>
<feature type="domain" description="Fungal lipase-type" evidence="15">
    <location>
        <begin position="189"/>
        <end position="304"/>
    </location>
</feature>
<evidence type="ECO:0000256" key="2">
    <source>
        <dbReference type="ARBA" id="ARBA00004651"/>
    </source>
</evidence>
<dbReference type="InterPro" id="IPR052214">
    <property type="entry name" value="DAG_Lipase-Related"/>
</dbReference>
<keyword evidence="10" id="KW-1133">Transmembrane helix</keyword>
<keyword evidence="9" id="KW-0442">Lipid degradation</keyword>
<dbReference type="Proteomes" id="UP001230188">
    <property type="component" value="Unassembled WGS sequence"/>
</dbReference>
<dbReference type="PANTHER" id="PTHR45792:SF8">
    <property type="entry name" value="DIACYLGLYCEROL LIPASE-ALPHA"/>
    <property type="match status" value="1"/>
</dbReference>
<dbReference type="GO" id="GO:0005886">
    <property type="term" value="C:plasma membrane"/>
    <property type="evidence" value="ECO:0007669"/>
    <property type="project" value="UniProtKB-SubCell"/>
</dbReference>
<keyword evidence="6" id="KW-0479">Metal-binding</keyword>
<keyword evidence="5" id="KW-0812">Transmembrane</keyword>
<dbReference type="EC" id="3.1.1.116" evidence="14"/>
<evidence type="ECO:0000256" key="4">
    <source>
        <dbReference type="ARBA" id="ARBA00022553"/>
    </source>
</evidence>
<dbReference type="CDD" id="cd00519">
    <property type="entry name" value="Lipase_3"/>
    <property type="match status" value="1"/>
</dbReference>
<evidence type="ECO:0000256" key="5">
    <source>
        <dbReference type="ARBA" id="ARBA00022692"/>
    </source>
</evidence>
<keyword evidence="4" id="KW-0597">Phosphoprotein</keyword>
<name>A0AAD7UJ65_9STRA</name>
<dbReference type="PANTHER" id="PTHR45792">
    <property type="entry name" value="DIACYLGLYCEROL LIPASE HOMOLOG-RELATED"/>
    <property type="match status" value="1"/>
</dbReference>
<evidence type="ECO:0000256" key="8">
    <source>
        <dbReference type="ARBA" id="ARBA00022837"/>
    </source>
</evidence>
<sequence>MPTSLQVVRTVTVGVVLVGQGTWASAERSVSSFPWSERALRRLMPTEALDAMEKINEALLQLRGARGCTEGRRASELLDVLVLHEYERCSEEASSSTAPQKKADSLDASFVRWCWRCASAAYGFAVLKGLGLLPGAGPASMGDVLQLDDIAVQHRCGDAVVVKKSNPKKPATRAPAFFVAYSPSRRAVVVSVRGTADVGDALTDLVCGAKPLAGDPSRLAHAGIADAATAVLREVDDAAAEALAGAPPGTPLVFTGHSLGGGVALVAAVLASERAGLAPRLEARLGDREVRAVAFSPPPVVTPGADRANLVSLFVGDDVVPSLSLRSVSVLLRELDVLDESLSRRARLELLLASKLASNGVVNALVGDNDDWLHRQRRNLRRAVDDAAVAARRDFAPDDDAPALRVPGRVFRLARDGACTTVDTDHAEPRIRIRDRLLVDHIPPTLEAAIDALARRCDDDDFPSPSSSSS</sequence>
<evidence type="ECO:0000256" key="10">
    <source>
        <dbReference type="ARBA" id="ARBA00022989"/>
    </source>
</evidence>
<evidence type="ECO:0000256" key="14">
    <source>
        <dbReference type="ARBA" id="ARBA00026104"/>
    </source>
</evidence>
<keyword evidence="3" id="KW-1003">Cell membrane</keyword>
<evidence type="ECO:0000313" key="16">
    <source>
        <dbReference type="EMBL" id="KAJ8608900.1"/>
    </source>
</evidence>
<evidence type="ECO:0000256" key="11">
    <source>
        <dbReference type="ARBA" id="ARBA00023098"/>
    </source>
</evidence>
<protein>
    <recommendedName>
        <fullName evidence="14">sn-1-specific diacylglycerol lipase</fullName>
        <ecNumber evidence="14">3.1.1.116</ecNumber>
    </recommendedName>
</protein>
<evidence type="ECO:0000256" key="9">
    <source>
        <dbReference type="ARBA" id="ARBA00022963"/>
    </source>
</evidence>
<accession>A0AAD7UJ65</accession>
<dbReference type="Gene3D" id="3.40.50.1820">
    <property type="entry name" value="alpha/beta hydrolase"/>
    <property type="match status" value="1"/>
</dbReference>
<dbReference type="GO" id="GO:0016042">
    <property type="term" value="P:lipid catabolic process"/>
    <property type="evidence" value="ECO:0007669"/>
    <property type="project" value="UniProtKB-KW"/>
</dbReference>
<dbReference type="SUPFAM" id="SSF53474">
    <property type="entry name" value="alpha/beta-Hydrolases"/>
    <property type="match status" value="2"/>
</dbReference>
<dbReference type="GO" id="GO:0046872">
    <property type="term" value="F:metal ion binding"/>
    <property type="evidence" value="ECO:0007669"/>
    <property type="project" value="UniProtKB-KW"/>
</dbReference>
<keyword evidence="12" id="KW-0472">Membrane</keyword>
<gene>
    <name evidence="16" type="ORF">CTAYLR_005311</name>
</gene>
<evidence type="ECO:0000256" key="3">
    <source>
        <dbReference type="ARBA" id="ARBA00022475"/>
    </source>
</evidence>